<dbReference type="AlphaFoldDB" id="A0A9D4KDG8"/>
<accession>A0A9D4KDG8</accession>
<evidence type="ECO:0000313" key="1">
    <source>
        <dbReference type="EMBL" id="KAH3837621.1"/>
    </source>
</evidence>
<evidence type="ECO:0000313" key="2">
    <source>
        <dbReference type="Proteomes" id="UP000828390"/>
    </source>
</evidence>
<name>A0A9D4KDG8_DREPO</name>
<organism evidence="1 2">
    <name type="scientific">Dreissena polymorpha</name>
    <name type="common">Zebra mussel</name>
    <name type="synonym">Mytilus polymorpha</name>
    <dbReference type="NCBI Taxonomy" id="45954"/>
    <lineage>
        <taxon>Eukaryota</taxon>
        <taxon>Metazoa</taxon>
        <taxon>Spiralia</taxon>
        <taxon>Lophotrochozoa</taxon>
        <taxon>Mollusca</taxon>
        <taxon>Bivalvia</taxon>
        <taxon>Autobranchia</taxon>
        <taxon>Heteroconchia</taxon>
        <taxon>Euheterodonta</taxon>
        <taxon>Imparidentia</taxon>
        <taxon>Neoheterodontei</taxon>
        <taxon>Myida</taxon>
        <taxon>Dreissenoidea</taxon>
        <taxon>Dreissenidae</taxon>
        <taxon>Dreissena</taxon>
    </lineage>
</organism>
<dbReference type="Proteomes" id="UP000828390">
    <property type="component" value="Unassembled WGS sequence"/>
</dbReference>
<reference evidence="1" key="2">
    <citation type="submission" date="2020-11" db="EMBL/GenBank/DDBJ databases">
        <authorList>
            <person name="McCartney M.A."/>
            <person name="Auch B."/>
            <person name="Kono T."/>
            <person name="Mallez S."/>
            <person name="Becker A."/>
            <person name="Gohl D.M."/>
            <person name="Silverstein K.A.T."/>
            <person name="Koren S."/>
            <person name="Bechman K.B."/>
            <person name="Herman A."/>
            <person name="Abrahante J.E."/>
            <person name="Garbe J."/>
        </authorList>
    </citation>
    <scope>NUCLEOTIDE SEQUENCE</scope>
    <source>
        <strain evidence="1">Duluth1</strain>
        <tissue evidence="1">Whole animal</tissue>
    </source>
</reference>
<evidence type="ECO:0008006" key="3">
    <source>
        <dbReference type="Google" id="ProtNLM"/>
    </source>
</evidence>
<sequence>MKDFYRDDFNEEALTTQLETYQVIVQGKEVKTITDIVMFFRDLLPESRLFFTEVMRVLRHVLVMSATSERSFSALRRQKTYIWTSMTQERLTHLMTLHMHRCVTDAMDLLANEFAVRMNQG</sequence>
<dbReference type="EMBL" id="JAIWYP010000004">
    <property type="protein sequence ID" value="KAH3837621.1"/>
    <property type="molecule type" value="Genomic_DNA"/>
</dbReference>
<proteinExistence type="predicted"/>
<protein>
    <recommendedName>
        <fullName evidence="3">HAT C-terminal dimerisation domain-containing protein</fullName>
    </recommendedName>
</protein>
<gene>
    <name evidence="1" type="ORF">DPMN_111019</name>
</gene>
<keyword evidence="2" id="KW-1185">Reference proteome</keyword>
<comment type="caution">
    <text evidence="1">The sequence shown here is derived from an EMBL/GenBank/DDBJ whole genome shotgun (WGS) entry which is preliminary data.</text>
</comment>
<reference evidence="1" key="1">
    <citation type="journal article" date="2019" name="bioRxiv">
        <title>The Genome of the Zebra Mussel, Dreissena polymorpha: A Resource for Invasive Species Research.</title>
        <authorList>
            <person name="McCartney M.A."/>
            <person name="Auch B."/>
            <person name="Kono T."/>
            <person name="Mallez S."/>
            <person name="Zhang Y."/>
            <person name="Obille A."/>
            <person name="Becker A."/>
            <person name="Abrahante J.E."/>
            <person name="Garbe J."/>
            <person name="Badalamenti J.P."/>
            <person name="Herman A."/>
            <person name="Mangelson H."/>
            <person name="Liachko I."/>
            <person name="Sullivan S."/>
            <person name="Sone E.D."/>
            <person name="Koren S."/>
            <person name="Silverstein K.A.T."/>
            <person name="Beckman K.B."/>
            <person name="Gohl D.M."/>
        </authorList>
    </citation>
    <scope>NUCLEOTIDE SEQUENCE</scope>
    <source>
        <strain evidence="1">Duluth1</strain>
        <tissue evidence="1">Whole animal</tissue>
    </source>
</reference>